<name>A0A166EN90_9AGAM</name>
<dbReference type="EMBL" id="KV417599">
    <property type="protein sequence ID" value="KZP15932.1"/>
    <property type="molecule type" value="Genomic_DNA"/>
</dbReference>
<proteinExistence type="predicted"/>
<gene>
    <name evidence="2" type="ORF">FIBSPDRAFT_73799</name>
</gene>
<keyword evidence="3" id="KW-1185">Reference proteome</keyword>
<feature type="compositionally biased region" description="Polar residues" evidence="1">
    <location>
        <begin position="135"/>
        <end position="151"/>
    </location>
</feature>
<dbReference type="AlphaFoldDB" id="A0A166EN90"/>
<protein>
    <submittedName>
        <fullName evidence="2">Uncharacterized protein</fullName>
    </submittedName>
</protein>
<feature type="region of interest" description="Disordered" evidence="1">
    <location>
        <begin position="135"/>
        <end position="157"/>
    </location>
</feature>
<evidence type="ECO:0000313" key="3">
    <source>
        <dbReference type="Proteomes" id="UP000076532"/>
    </source>
</evidence>
<dbReference type="Proteomes" id="UP000076532">
    <property type="component" value="Unassembled WGS sequence"/>
</dbReference>
<evidence type="ECO:0000313" key="2">
    <source>
        <dbReference type="EMBL" id="KZP15932.1"/>
    </source>
</evidence>
<sequence length="157" mass="16909">MQMLHPTNDPVCSCFPIVASARSCSPYARTQPASITVPVIHALAKGAFPPAHRSFPRVHTPRPLVPPRAHTHTHTHTHLASTCAPPASSQARVPARSPAVTCAYTIPSSHARALPLARFPCANPICKLTRALKQHTSQVPTTARQTHSRTPSLAYDL</sequence>
<accession>A0A166EN90</accession>
<reference evidence="2 3" key="1">
    <citation type="journal article" date="2016" name="Mol. Biol. Evol.">
        <title>Comparative Genomics of Early-Diverging Mushroom-Forming Fungi Provides Insights into the Origins of Lignocellulose Decay Capabilities.</title>
        <authorList>
            <person name="Nagy L.G."/>
            <person name="Riley R."/>
            <person name="Tritt A."/>
            <person name="Adam C."/>
            <person name="Daum C."/>
            <person name="Floudas D."/>
            <person name="Sun H."/>
            <person name="Yadav J.S."/>
            <person name="Pangilinan J."/>
            <person name="Larsson K.H."/>
            <person name="Matsuura K."/>
            <person name="Barry K."/>
            <person name="Labutti K."/>
            <person name="Kuo R."/>
            <person name="Ohm R.A."/>
            <person name="Bhattacharya S.S."/>
            <person name="Shirouzu T."/>
            <person name="Yoshinaga Y."/>
            <person name="Martin F.M."/>
            <person name="Grigoriev I.V."/>
            <person name="Hibbett D.S."/>
        </authorList>
    </citation>
    <scope>NUCLEOTIDE SEQUENCE [LARGE SCALE GENOMIC DNA]</scope>
    <source>
        <strain evidence="2 3">CBS 109695</strain>
    </source>
</reference>
<evidence type="ECO:0000256" key="1">
    <source>
        <dbReference type="SAM" id="MobiDB-lite"/>
    </source>
</evidence>
<organism evidence="2 3">
    <name type="scientific">Athelia psychrophila</name>
    <dbReference type="NCBI Taxonomy" id="1759441"/>
    <lineage>
        <taxon>Eukaryota</taxon>
        <taxon>Fungi</taxon>
        <taxon>Dikarya</taxon>
        <taxon>Basidiomycota</taxon>
        <taxon>Agaricomycotina</taxon>
        <taxon>Agaricomycetes</taxon>
        <taxon>Agaricomycetidae</taxon>
        <taxon>Atheliales</taxon>
        <taxon>Atheliaceae</taxon>
        <taxon>Athelia</taxon>
    </lineage>
</organism>